<gene>
    <name evidence="2" type="ORF">DERYTH_LOCUS22589</name>
</gene>
<feature type="compositionally biased region" description="Low complexity" evidence="1">
    <location>
        <begin position="562"/>
        <end position="575"/>
    </location>
</feature>
<proteinExistence type="predicted"/>
<dbReference type="OrthoDB" id="2338404at2759"/>
<keyword evidence="3" id="KW-1185">Reference proteome</keyword>
<feature type="compositionally biased region" description="Basic and acidic residues" evidence="1">
    <location>
        <begin position="585"/>
        <end position="606"/>
    </location>
</feature>
<feature type="compositionally biased region" description="Polar residues" evidence="1">
    <location>
        <begin position="658"/>
        <end position="669"/>
    </location>
</feature>
<evidence type="ECO:0000313" key="3">
    <source>
        <dbReference type="Proteomes" id="UP000789405"/>
    </source>
</evidence>
<feature type="non-terminal residue" evidence="2">
    <location>
        <position position="1"/>
    </location>
</feature>
<evidence type="ECO:0000256" key="1">
    <source>
        <dbReference type="SAM" id="MobiDB-lite"/>
    </source>
</evidence>
<sequence>MTEARYFITSKWTTGLILGSHGIHVAKLPACSFEIQPKINLLKTDKLRVKLIFSTKRKNTFLLKNHVDPNITNLEQIALVSSIENGFNLLKNSSINESPVDDVYIEVQNSRVILDFKIETARPSERLTDDMKKALEHHNPHQELIEIFKFYGYFLPRKIILGNKLYRISHSTEKNSTEQRSDQTEYMVFDEFLLKSKGILNHWESCMKSHNFDASYLLSTNGKIVTKSNLNNFISSWSTNDVDIDSLEVVDWNELYPLYKIFDNTLQKEIENILGIDDRSKISGIKEKVLMAGVISVNDSVCCYRVSFPYLLESNDYQIFGNLVAQNERSIKPIDQAIIKFENMNMHGFSVKIENFNDIRESIFSCLQITWILIGKPSKVGFYSKSTRSISLLDLGHTSFKPKKGNWNGRLEIKGDLPTDSILVTSFKCLQQPNCVPTFVANIRSFYKDRNEINITVTESKYSNNNLEQEFEYLLEWCIILPGHQEIKSANDNLIPIVTMAHLKSTGQNIYTCSQFSDTNSLLDFSSLPSTNKELVDDSKTFNLQNASDDYNSDYIDNKGLSAHSSARSSTHTISQYDTSPLDTRQLEDHTTSLHPNAKNDNEEVPKGNNSPAVSNEDPTSFSSTHPISQYDIDVKQLEEHLDSKHSPTKIKNVVKEGNNSPVNSDSEY</sequence>
<dbReference type="Proteomes" id="UP000789405">
    <property type="component" value="Unassembled WGS sequence"/>
</dbReference>
<comment type="caution">
    <text evidence="2">The sequence shown here is derived from an EMBL/GenBank/DDBJ whole genome shotgun (WGS) entry which is preliminary data.</text>
</comment>
<accession>A0A9N9JW69</accession>
<feature type="compositionally biased region" description="Basic and acidic residues" evidence="1">
    <location>
        <begin position="633"/>
        <end position="646"/>
    </location>
</feature>
<protein>
    <submittedName>
        <fullName evidence="2">1335_t:CDS:1</fullName>
    </submittedName>
</protein>
<evidence type="ECO:0000313" key="2">
    <source>
        <dbReference type="EMBL" id="CAG8796947.1"/>
    </source>
</evidence>
<dbReference type="AlphaFoldDB" id="A0A9N9JW69"/>
<feature type="compositionally biased region" description="Polar residues" evidence="1">
    <location>
        <begin position="608"/>
        <end position="628"/>
    </location>
</feature>
<reference evidence="2" key="1">
    <citation type="submission" date="2021-06" db="EMBL/GenBank/DDBJ databases">
        <authorList>
            <person name="Kallberg Y."/>
            <person name="Tangrot J."/>
            <person name="Rosling A."/>
        </authorList>
    </citation>
    <scope>NUCLEOTIDE SEQUENCE</scope>
    <source>
        <strain evidence="2">MA453B</strain>
    </source>
</reference>
<dbReference type="EMBL" id="CAJVPY010031732">
    <property type="protein sequence ID" value="CAG8796947.1"/>
    <property type="molecule type" value="Genomic_DNA"/>
</dbReference>
<feature type="region of interest" description="Disordered" evidence="1">
    <location>
        <begin position="562"/>
        <end position="669"/>
    </location>
</feature>
<name>A0A9N9JW69_9GLOM</name>
<organism evidence="2 3">
    <name type="scientific">Dentiscutata erythropus</name>
    <dbReference type="NCBI Taxonomy" id="1348616"/>
    <lineage>
        <taxon>Eukaryota</taxon>
        <taxon>Fungi</taxon>
        <taxon>Fungi incertae sedis</taxon>
        <taxon>Mucoromycota</taxon>
        <taxon>Glomeromycotina</taxon>
        <taxon>Glomeromycetes</taxon>
        <taxon>Diversisporales</taxon>
        <taxon>Gigasporaceae</taxon>
        <taxon>Dentiscutata</taxon>
    </lineage>
</organism>